<dbReference type="WBParaSite" id="RSKR_0001092500.1">
    <property type="protein sequence ID" value="RSKR_0001092500.1"/>
    <property type="gene ID" value="RSKR_0001092500"/>
</dbReference>
<protein>
    <submittedName>
        <fullName evidence="2">MFS domain-containing protein</fullName>
    </submittedName>
</protein>
<evidence type="ECO:0000313" key="1">
    <source>
        <dbReference type="Proteomes" id="UP000095286"/>
    </source>
</evidence>
<accession>A0AC35UG15</accession>
<evidence type="ECO:0000313" key="2">
    <source>
        <dbReference type="WBParaSite" id="RSKR_0001092500.1"/>
    </source>
</evidence>
<name>A0AC35UG15_9BILA</name>
<sequence length="485" mass="54483">MFGPILEPNLEEEPKSTMIIKAEKEEEPVDIILKSLGNVNKYSIFILISMAFLWTLGALPMMISAFMMEKNYPRNISISIIDEFHLHGSNEYLTVWIASAYMFGCMVGGTIFPSLSDFYGRKHIVFITTFGMGFFGCVSAFTHNIYFFLFCRFSQGLFLPGLITVNWILAYESVTPRVRAYLALVFGIFWVCGYCLISPMAYYIPNWRVLMFVSSAPSVLFALIIYFTIPESLHFLIHQKNNDGVAKWLETAQKVCNKKIDYDVCELIQESNKPFPKNRVAEEDEISNISNVRSFILTHKVLIVQIVVFTLLLLTDTLIYYALSFFSTNLSGNMYISYALSGLVEVPSYIVAPYLLDRLGRKGLIIILHIVAGLDLFVGVFIGPEHELAYLIIWLIGKFCISCTFTSIFVYGSEIFPTSIRSVTLGGCEVAAKIGGILAPYSKLLSPAISISIFASLSILAAFSTFLLPETKVKKSPKNKLIAHI</sequence>
<dbReference type="Proteomes" id="UP000095286">
    <property type="component" value="Unplaced"/>
</dbReference>
<organism evidence="1 2">
    <name type="scientific">Rhabditophanes sp. KR3021</name>
    <dbReference type="NCBI Taxonomy" id="114890"/>
    <lineage>
        <taxon>Eukaryota</taxon>
        <taxon>Metazoa</taxon>
        <taxon>Ecdysozoa</taxon>
        <taxon>Nematoda</taxon>
        <taxon>Chromadorea</taxon>
        <taxon>Rhabditida</taxon>
        <taxon>Tylenchina</taxon>
        <taxon>Panagrolaimomorpha</taxon>
        <taxon>Strongyloidoidea</taxon>
        <taxon>Alloionematidae</taxon>
        <taxon>Rhabditophanes</taxon>
    </lineage>
</organism>
<proteinExistence type="predicted"/>
<reference evidence="2" key="1">
    <citation type="submission" date="2016-11" db="UniProtKB">
        <authorList>
            <consortium name="WormBaseParasite"/>
        </authorList>
    </citation>
    <scope>IDENTIFICATION</scope>
    <source>
        <strain evidence="2">KR3021</strain>
    </source>
</reference>